<evidence type="ECO:0000313" key="3">
    <source>
        <dbReference type="Proteomes" id="UP000054921"/>
    </source>
</evidence>
<dbReference type="RefSeq" id="WP_058387599.1">
    <property type="nucleotide sequence ID" value="NZ_LNXW01000013.1"/>
</dbReference>
<sequence>MREWLQRFYTQNHNITLTLNGKTFKKTDCERIGGGSEKHVYKIKDTNLCFFVPNKGWINWDDKIRAEKFLLDQITDLGLKTQRFEIAPIEIQEPGNPTYTINVLVTKDFTSLCQEESIVIYNAKGDQRVIGTPPDIITLKERLKDKIFALKMVENIINEYATAFTFSLPISILGSLDDSEHFYFKLPPEQSTEPPVIGFMFWDVVSDFSGTSLPYVPTLEELKSGTRNKSDFFYGPLIGLSFLANNIACTMYEMSSKKQGGIENGFDFVRGIEEDLMPVLNNDETLKIALTQARKKGIILFTELLNELTHIENKNVNPADFVQLMKSALSLEEPDLLQRAFKIYPNPNDLPQEHIEQIMAEAKKYGNSSNIDFLNSHLVLAKEQAELEKLNANLERLKSNFMQKYDAKLTSDKNAWCGLYSFFATSYVKKDMSLKELVDHAQGHSKQGSGKRSQEIMKSMGWLNEDNEVCGEIREYLLKI</sequence>
<protein>
    <submittedName>
        <fullName evidence="2">Uncharacterized protein</fullName>
    </submittedName>
</protein>
<reference evidence="2 3" key="1">
    <citation type="submission" date="2015-11" db="EMBL/GenBank/DDBJ databases">
        <title>Genomic analysis of 38 Legionella species identifies large and diverse effector repertoires.</title>
        <authorList>
            <person name="Burstein D."/>
            <person name="Amaro F."/>
            <person name="Zusman T."/>
            <person name="Lifshitz Z."/>
            <person name="Cohen O."/>
            <person name="Gilbert J.A."/>
            <person name="Pupko T."/>
            <person name="Shuman H.A."/>
            <person name="Segal G."/>
        </authorList>
    </citation>
    <scope>NUCLEOTIDE SEQUENCE [LARGE SCALE GENOMIC DNA]</scope>
    <source>
        <strain evidence="2 3">ORW</strain>
    </source>
</reference>
<dbReference type="OrthoDB" id="5651611at2"/>
<accession>A0A0W0S840</accession>
<feature type="coiled-coil region" evidence="1">
    <location>
        <begin position="380"/>
        <end position="407"/>
    </location>
</feature>
<dbReference type="AlphaFoldDB" id="A0A0W0S840"/>
<gene>
    <name evidence="2" type="ORF">Lche_1285</name>
</gene>
<dbReference type="EMBL" id="LNXW01000013">
    <property type="protein sequence ID" value="KTC79265.1"/>
    <property type="molecule type" value="Genomic_DNA"/>
</dbReference>
<evidence type="ECO:0000256" key="1">
    <source>
        <dbReference type="SAM" id="Coils"/>
    </source>
</evidence>
<comment type="caution">
    <text evidence="2">The sequence shown here is derived from an EMBL/GenBank/DDBJ whole genome shotgun (WGS) entry which is preliminary data.</text>
</comment>
<dbReference type="Proteomes" id="UP000054921">
    <property type="component" value="Unassembled WGS sequence"/>
</dbReference>
<evidence type="ECO:0000313" key="2">
    <source>
        <dbReference type="EMBL" id="KTC79265.1"/>
    </source>
</evidence>
<proteinExistence type="predicted"/>
<organism evidence="2 3">
    <name type="scientific">Legionella cherrii</name>
    <dbReference type="NCBI Taxonomy" id="28084"/>
    <lineage>
        <taxon>Bacteria</taxon>
        <taxon>Pseudomonadati</taxon>
        <taxon>Pseudomonadota</taxon>
        <taxon>Gammaproteobacteria</taxon>
        <taxon>Legionellales</taxon>
        <taxon>Legionellaceae</taxon>
        <taxon>Legionella</taxon>
    </lineage>
</organism>
<dbReference type="PATRIC" id="fig|28084.5.peg.1401"/>
<keyword evidence="1" id="KW-0175">Coiled coil</keyword>
<name>A0A0W0S840_9GAMM</name>